<keyword evidence="1 4" id="KW-0413">Isomerase</keyword>
<dbReference type="GO" id="GO:0005737">
    <property type="term" value="C:cytoplasm"/>
    <property type="evidence" value="ECO:0007669"/>
    <property type="project" value="InterPro"/>
</dbReference>
<dbReference type="SUPFAM" id="SSF53743">
    <property type="entry name" value="FucI/AraA N-terminal and middle domains"/>
    <property type="match status" value="1"/>
</dbReference>
<comment type="caution">
    <text evidence="4">The sequence shown here is derived from an EMBL/GenBank/DDBJ whole genome shotgun (WGS) entry which is preliminary data.</text>
</comment>
<keyword evidence="2" id="KW-0119">Carbohydrate metabolism</keyword>
<dbReference type="InterPro" id="IPR015888">
    <property type="entry name" value="Fuc_isomerase_C"/>
</dbReference>
<evidence type="ECO:0000256" key="2">
    <source>
        <dbReference type="ARBA" id="ARBA00023277"/>
    </source>
</evidence>
<dbReference type="PANTHER" id="PTHR36120">
    <property type="entry name" value="FUCOSE ISOMERASE"/>
    <property type="match status" value="1"/>
</dbReference>
<dbReference type="AlphaFoldDB" id="A0A4R8EL68"/>
<dbReference type="EMBL" id="SODZ01000013">
    <property type="protein sequence ID" value="TDX12862.1"/>
    <property type="molecule type" value="Genomic_DNA"/>
</dbReference>
<dbReference type="InterPro" id="IPR009015">
    <property type="entry name" value="Fucose_isomerase_N/cen_sf"/>
</dbReference>
<dbReference type="RefSeq" id="WP_103876188.1">
    <property type="nucleotide sequence ID" value="NZ_SODZ01000013.1"/>
</dbReference>
<sequence length="446" mass="50594">MREKINLGLVGFVRSTYDADKGNEIYETAVKELEKKIENINLFGWKGVIEYPEELDEVINFFNAKNLDGFILMSATFHLGQLALKVAKNMKIPLLIWALPEPPYNGGRVRLNSLVGAHLDCSNLYKSGFNNYEFIYGDLEEEPFINKINAWIDSLRIIKKWSNTKIGYIGSHAQGFYNIDVYEPDIIKEIGAEIEYIPLNDLFFKKAKEQEILEEAKNINNIYNYGDNMTDDRLEKVANLSLTFKDLEKSKNYAGMAIRCWPEFANTYGISPCAAMSYFMPEHIPVACEGDIEGSLGMIAYKAIGCDEIFLADVSQLFEKEDSFLLWHCGVAPYNTWDQKSEKTLDTYFAGGKGVTVGFVLKPGPVTISRIDYSRGKFRLLVFEGEALPMDKELKGTFVKVRVPNAKKIFETMVSKGVAHHVVLGYGNYAQTLKNVAKIKNWEIIE</sequence>
<protein>
    <submittedName>
        <fullName evidence="4">L-fucose isomerase-like protein</fullName>
    </submittedName>
</protein>
<proteinExistence type="predicted"/>
<evidence type="ECO:0000256" key="1">
    <source>
        <dbReference type="ARBA" id="ARBA00023235"/>
    </source>
</evidence>
<evidence type="ECO:0000313" key="4">
    <source>
        <dbReference type="EMBL" id="TDX12862.1"/>
    </source>
</evidence>
<accession>A0A4R8EL68</accession>
<evidence type="ECO:0000259" key="3">
    <source>
        <dbReference type="Pfam" id="PF02952"/>
    </source>
</evidence>
<dbReference type="GO" id="GO:0008736">
    <property type="term" value="F:L-fucose isomerase activity"/>
    <property type="evidence" value="ECO:0007669"/>
    <property type="project" value="InterPro"/>
</dbReference>
<feature type="domain" description="L-fucose isomerase C-terminal" evidence="3">
    <location>
        <begin position="347"/>
        <end position="444"/>
    </location>
</feature>
<organism evidence="4 5">
    <name type="scientific">Petrotoga sibirica</name>
    <dbReference type="NCBI Taxonomy" id="156202"/>
    <lineage>
        <taxon>Bacteria</taxon>
        <taxon>Thermotogati</taxon>
        <taxon>Thermotogota</taxon>
        <taxon>Thermotogae</taxon>
        <taxon>Petrotogales</taxon>
        <taxon>Petrotogaceae</taxon>
        <taxon>Petrotoga</taxon>
    </lineage>
</organism>
<dbReference type="PANTHER" id="PTHR36120:SF1">
    <property type="entry name" value="L-FUCOSE ISOMERASE C-TERMINAL DOMAIN-CONTAINING PROTEIN"/>
    <property type="match status" value="1"/>
</dbReference>
<evidence type="ECO:0000313" key="5">
    <source>
        <dbReference type="Proteomes" id="UP000294817"/>
    </source>
</evidence>
<dbReference type="GO" id="GO:0006004">
    <property type="term" value="P:fucose metabolic process"/>
    <property type="evidence" value="ECO:0007669"/>
    <property type="project" value="InterPro"/>
</dbReference>
<dbReference type="SUPFAM" id="SSF50443">
    <property type="entry name" value="FucI/AraA C-terminal domain-like"/>
    <property type="match status" value="1"/>
</dbReference>
<dbReference type="Pfam" id="PF02952">
    <property type="entry name" value="Fucose_iso_C"/>
    <property type="match status" value="1"/>
</dbReference>
<name>A0A4R8EL68_9BACT</name>
<reference evidence="4 5" key="1">
    <citation type="submission" date="2019-03" db="EMBL/GenBank/DDBJ databases">
        <title>Genomic Encyclopedia of Type Strains, Phase IV (KMG-IV): sequencing the most valuable type-strain genomes for metagenomic binning, comparative biology and taxonomic classification.</title>
        <authorList>
            <person name="Goeker M."/>
        </authorList>
    </citation>
    <scope>NUCLEOTIDE SEQUENCE [LARGE SCALE GENOMIC DNA]</scope>
    <source>
        <strain evidence="4 5">DSM 13575</strain>
    </source>
</reference>
<dbReference type="Proteomes" id="UP000294817">
    <property type="component" value="Unassembled WGS sequence"/>
</dbReference>
<gene>
    <name evidence="4" type="ORF">C8D74_1137</name>
</gene>
<dbReference type="InterPro" id="IPR004216">
    <property type="entry name" value="Fuc/Ara_isomerase_C"/>
</dbReference>
<keyword evidence="5" id="KW-1185">Reference proteome</keyword>